<evidence type="ECO:0000256" key="4">
    <source>
        <dbReference type="ARBA" id="ARBA00023136"/>
    </source>
</evidence>
<keyword evidence="2 5" id="KW-0812">Transmembrane</keyword>
<keyword evidence="3 5" id="KW-1133">Transmembrane helix</keyword>
<evidence type="ECO:0000313" key="6">
    <source>
        <dbReference type="EMBL" id="MBU9737224.1"/>
    </source>
</evidence>
<dbReference type="Gene3D" id="1.20.120.1630">
    <property type="match status" value="1"/>
</dbReference>
<evidence type="ECO:0000256" key="5">
    <source>
        <dbReference type="SAM" id="Phobius"/>
    </source>
</evidence>
<dbReference type="EMBL" id="JAHQCW010000018">
    <property type="protein sequence ID" value="MBU9737224.1"/>
    <property type="molecule type" value="Genomic_DNA"/>
</dbReference>
<accession>A0A949NF51</accession>
<dbReference type="AlphaFoldDB" id="A0A949NF51"/>
<dbReference type="Proteomes" id="UP000712157">
    <property type="component" value="Unassembled WGS sequence"/>
</dbReference>
<dbReference type="PANTHER" id="PTHR12714:SF9">
    <property type="entry name" value="PROTEIN-S-ISOPRENYLCYSTEINE O-METHYLTRANSFERASE"/>
    <property type="match status" value="1"/>
</dbReference>
<evidence type="ECO:0000256" key="3">
    <source>
        <dbReference type="ARBA" id="ARBA00022989"/>
    </source>
</evidence>
<evidence type="ECO:0000256" key="1">
    <source>
        <dbReference type="ARBA" id="ARBA00004127"/>
    </source>
</evidence>
<evidence type="ECO:0000256" key="2">
    <source>
        <dbReference type="ARBA" id="ARBA00022692"/>
    </source>
</evidence>
<dbReference type="InterPro" id="IPR007318">
    <property type="entry name" value="Phopholipid_MeTrfase"/>
</dbReference>
<gene>
    <name evidence="6" type="ORF">KTH89_11795</name>
</gene>
<dbReference type="Pfam" id="PF04191">
    <property type="entry name" value="PEMT"/>
    <property type="match status" value="1"/>
</dbReference>
<sequence length="202" mass="23238">MNIFQIGTIVVLAIFYMVYIGKMLSQRKKGIQTDQIAKGKKHTSVFLIEVIMKCATYGIVLVQLISVMIDWNWMPAGVRYIGFVIALLGDVIFSISVRTMKDSWRAGIPENDKTEMVTEGIYAISRNPAFLGFDLMYIGVMLIYFNPIMIAFTVFAVIMLHLQILSEEKFLPTVFGDEYEEYKKTVFRYLGRNFSNHISRQK</sequence>
<feature type="transmembrane region" description="Helical" evidence="5">
    <location>
        <begin position="77"/>
        <end position="97"/>
    </location>
</feature>
<feature type="transmembrane region" description="Helical" evidence="5">
    <location>
        <begin position="45"/>
        <end position="65"/>
    </location>
</feature>
<name>A0A949NF51_9FIRM</name>
<dbReference type="GO" id="GO:0016740">
    <property type="term" value="F:transferase activity"/>
    <property type="evidence" value="ECO:0007669"/>
    <property type="project" value="UniProtKB-ARBA"/>
</dbReference>
<keyword evidence="7" id="KW-1185">Reference proteome</keyword>
<dbReference type="RefSeq" id="WP_238721839.1">
    <property type="nucleotide sequence ID" value="NZ_JAHQCW010000018.1"/>
</dbReference>
<dbReference type="PANTHER" id="PTHR12714">
    <property type="entry name" value="PROTEIN-S ISOPRENYLCYSTEINE O-METHYLTRANSFERASE"/>
    <property type="match status" value="1"/>
</dbReference>
<organism evidence="6 7">
    <name type="scientific">Diplocloster agilis</name>
    <dbReference type="NCBI Taxonomy" id="2850323"/>
    <lineage>
        <taxon>Bacteria</taxon>
        <taxon>Bacillati</taxon>
        <taxon>Bacillota</taxon>
        <taxon>Clostridia</taxon>
        <taxon>Lachnospirales</taxon>
        <taxon>Lachnospiraceae</taxon>
        <taxon>Diplocloster</taxon>
    </lineage>
</organism>
<evidence type="ECO:0000313" key="7">
    <source>
        <dbReference type="Proteomes" id="UP000712157"/>
    </source>
</evidence>
<proteinExistence type="predicted"/>
<feature type="transmembrane region" description="Helical" evidence="5">
    <location>
        <begin position="6"/>
        <end position="24"/>
    </location>
</feature>
<comment type="caution">
    <text evidence="6">The sequence shown here is derived from an EMBL/GenBank/DDBJ whole genome shotgun (WGS) entry which is preliminary data.</text>
</comment>
<dbReference type="GO" id="GO:0012505">
    <property type="term" value="C:endomembrane system"/>
    <property type="evidence" value="ECO:0007669"/>
    <property type="project" value="UniProtKB-SubCell"/>
</dbReference>
<reference evidence="6" key="1">
    <citation type="submission" date="2021-06" db="EMBL/GenBank/DDBJ databases">
        <title>Description of novel taxa of the family Lachnospiraceae.</title>
        <authorList>
            <person name="Chaplin A.V."/>
            <person name="Sokolova S.R."/>
            <person name="Pikina A.P."/>
            <person name="Korzhanova M."/>
            <person name="Belova V."/>
            <person name="Korostin D."/>
            <person name="Efimov B.A."/>
        </authorList>
    </citation>
    <scope>NUCLEOTIDE SEQUENCE</scope>
    <source>
        <strain evidence="6">ASD5720</strain>
    </source>
</reference>
<keyword evidence="4 5" id="KW-0472">Membrane</keyword>
<protein>
    <submittedName>
        <fullName evidence="6">Isoprenylcysteine carboxylmethyltransferase family protein</fullName>
    </submittedName>
</protein>
<feature type="transmembrane region" description="Helical" evidence="5">
    <location>
        <begin position="135"/>
        <end position="162"/>
    </location>
</feature>
<comment type="subcellular location">
    <subcellularLocation>
        <location evidence="1">Endomembrane system</location>
        <topology evidence="1">Multi-pass membrane protein</topology>
    </subcellularLocation>
</comment>